<dbReference type="PANTHER" id="PTHR44591:SF3">
    <property type="entry name" value="RESPONSE REGULATORY DOMAIN-CONTAINING PROTEIN"/>
    <property type="match status" value="1"/>
</dbReference>
<dbReference type="GO" id="GO:0000160">
    <property type="term" value="P:phosphorelay signal transduction system"/>
    <property type="evidence" value="ECO:0007669"/>
    <property type="project" value="InterPro"/>
</dbReference>
<keyword evidence="1 4" id="KW-0597">Phosphoprotein</keyword>
<evidence type="ECO:0000256" key="4">
    <source>
        <dbReference type="PROSITE-ProRule" id="PRU00169"/>
    </source>
</evidence>
<protein>
    <submittedName>
        <fullName evidence="6">Response regulator</fullName>
    </submittedName>
</protein>
<dbReference type="EMBL" id="VCMV01000034">
    <property type="protein sequence ID" value="KAB0265520.1"/>
    <property type="molecule type" value="Genomic_DNA"/>
</dbReference>
<dbReference type="PROSITE" id="PS50110">
    <property type="entry name" value="RESPONSE_REGULATORY"/>
    <property type="match status" value="1"/>
</dbReference>
<dbReference type="RefSeq" id="WP_150947136.1">
    <property type="nucleotide sequence ID" value="NZ_VCMV01000034.1"/>
</dbReference>
<keyword evidence="7" id="KW-1185">Reference proteome</keyword>
<dbReference type="PANTHER" id="PTHR44591">
    <property type="entry name" value="STRESS RESPONSE REGULATOR PROTEIN 1"/>
    <property type="match status" value="1"/>
</dbReference>
<dbReference type="Proteomes" id="UP000325684">
    <property type="component" value="Unassembled WGS sequence"/>
</dbReference>
<sequence length="140" mass="14958">MACITILVVEDEPLLRMLATDILQDAGFKVTEAGTGEEGLSILATNPDVSVLFTDVHMPGVPDGFALARIASESYPHVATVIVSGNAMPRDGELPKGAVFIPKPYRSDQLLGTIAKLLSEPKQCGDDVRPTRELPSSLDR</sequence>
<dbReference type="InterPro" id="IPR001789">
    <property type="entry name" value="Sig_transdc_resp-reg_receiver"/>
</dbReference>
<proteinExistence type="predicted"/>
<keyword evidence="3" id="KW-0804">Transcription</keyword>
<feature type="domain" description="Response regulatory" evidence="5">
    <location>
        <begin position="5"/>
        <end position="118"/>
    </location>
</feature>
<organism evidence="6 7">
    <name type="scientific">Microvirga brassicacearum</name>
    <dbReference type="NCBI Taxonomy" id="2580413"/>
    <lineage>
        <taxon>Bacteria</taxon>
        <taxon>Pseudomonadati</taxon>
        <taxon>Pseudomonadota</taxon>
        <taxon>Alphaproteobacteria</taxon>
        <taxon>Hyphomicrobiales</taxon>
        <taxon>Methylobacteriaceae</taxon>
        <taxon>Microvirga</taxon>
    </lineage>
</organism>
<keyword evidence="2" id="KW-0805">Transcription regulation</keyword>
<dbReference type="InterPro" id="IPR011006">
    <property type="entry name" value="CheY-like_superfamily"/>
</dbReference>
<evidence type="ECO:0000256" key="3">
    <source>
        <dbReference type="ARBA" id="ARBA00023163"/>
    </source>
</evidence>
<evidence type="ECO:0000313" key="7">
    <source>
        <dbReference type="Proteomes" id="UP000325684"/>
    </source>
</evidence>
<reference evidence="6 7" key="1">
    <citation type="journal article" date="2019" name="Microorganisms">
        <title>Genome Insights into the Novel Species Microvirga brassicacearum, a Rapeseed Endophyte with Biotechnological Potential.</title>
        <authorList>
            <person name="Jimenez-Gomez A."/>
            <person name="Saati-Santamaria Z."/>
            <person name="Igual J.M."/>
            <person name="Rivas R."/>
            <person name="Mateos P.F."/>
            <person name="Garcia-Fraile P."/>
        </authorList>
    </citation>
    <scope>NUCLEOTIDE SEQUENCE [LARGE SCALE GENOMIC DNA]</scope>
    <source>
        <strain evidence="6 7">CDVBN77</strain>
    </source>
</reference>
<dbReference type="InterPro" id="IPR050595">
    <property type="entry name" value="Bact_response_regulator"/>
</dbReference>
<name>A0A5N3P712_9HYPH</name>
<evidence type="ECO:0000256" key="2">
    <source>
        <dbReference type="ARBA" id="ARBA00023015"/>
    </source>
</evidence>
<gene>
    <name evidence="6" type="ORF">FEZ63_18190</name>
</gene>
<dbReference type="Gene3D" id="3.40.50.2300">
    <property type="match status" value="1"/>
</dbReference>
<dbReference type="OrthoDB" id="9784719at2"/>
<dbReference type="AlphaFoldDB" id="A0A5N3P712"/>
<dbReference type="SMART" id="SM00448">
    <property type="entry name" value="REC"/>
    <property type="match status" value="1"/>
</dbReference>
<accession>A0A5N3P712</accession>
<evidence type="ECO:0000259" key="5">
    <source>
        <dbReference type="PROSITE" id="PS50110"/>
    </source>
</evidence>
<dbReference type="Pfam" id="PF00072">
    <property type="entry name" value="Response_reg"/>
    <property type="match status" value="1"/>
</dbReference>
<dbReference type="SUPFAM" id="SSF52172">
    <property type="entry name" value="CheY-like"/>
    <property type="match status" value="1"/>
</dbReference>
<evidence type="ECO:0000313" key="6">
    <source>
        <dbReference type="EMBL" id="KAB0265520.1"/>
    </source>
</evidence>
<feature type="modified residue" description="4-aspartylphosphate" evidence="4">
    <location>
        <position position="55"/>
    </location>
</feature>
<evidence type="ECO:0000256" key="1">
    <source>
        <dbReference type="ARBA" id="ARBA00022553"/>
    </source>
</evidence>
<comment type="caution">
    <text evidence="6">The sequence shown here is derived from an EMBL/GenBank/DDBJ whole genome shotgun (WGS) entry which is preliminary data.</text>
</comment>